<evidence type="ECO:0000256" key="8">
    <source>
        <dbReference type="SAM" id="Phobius"/>
    </source>
</evidence>
<feature type="transmembrane region" description="Helical" evidence="8">
    <location>
        <begin position="107"/>
        <end position="126"/>
    </location>
</feature>
<evidence type="ECO:0000256" key="4">
    <source>
        <dbReference type="ARBA" id="ARBA00022692"/>
    </source>
</evidence>
<gene>
    <name evidence="9" type="ORF">G9H61_06730</name>
</gene>
<keyword evidence="5 8" id="KW-1133">Transmembrane helix</keyword>
<comment type="caution">
    <text evidence="9">The sequence shown here is derived from an EMBL/GenBank/DDBJ whole genome shotgun (WGS) entry which is preliminary data.</text>
</comment>
<keyword evidence="7" id="KW-0808">Transferase</keyword>
<keyword evidence="7" id="KW-0012">Acyltransferase</keyword>
<name>A0ABT4JGR9_9BACT</name>
<keyword evidence="10" id="KW-1185">Reference proteome</keyword>
<feature type="transmembrane region" description="Helical" evidence="8">
    <location>
        <begin position="389"/>
        <end position="410"/>
    </location>
</feature>
<evidence type="ECO:0000313" key="9">
    <source>
        <dbReference type="EMBL" id="MCZ2475133.1"/>
    </source>
</evidence>
<accession>A0ABT4JGR9</accession>
<evidence type="ECO:0008006" key="11">
    <source>
        <dbReference type="Google" id="ProtNLM"/>
    </source>
</evidence>
<protein>
    <recommendedName>
        <fullName evidence="11">MBOAT family protein</fullName>
    </recommendedName>
</protein>
<dbReference type="Pfam" id="PF03062">
    <property type="entry name" value="MBOAT"/>
    <property type="match status" value="1"/>
</dbReference>
<evidence type="ECO:0000256" key="2">
    <source>
        <dbReference type="ARBA" id="ARBA00010323"/>
    </source>
</evidence>
<proteinExistence type="inferred from homology"/>
<feature type="transmembrane region" description="Helical" evidence="8">
    <location>
        <begin position="430"/>
        <end position="449"/>
    </location>
</feature>
<evidence type="ECO:0000256" key="5">
    <source>
        <dbReference type="ARBA" id="ARBA00022989"/>
    </source>
</evidence>
<reference evidence="9 10" key="1">
    <citation type="submission" date="2020-03" db="EMBL/GenBank/DDBJ databases">
        <authorList>
            <person name="Pitt A."/>
            <person name="Hahn M.W."/>
        </authorList>
    </citation>
    <scope>NUCLEOTIDE SEQUENCE [LARGE SCALE GENOMIC DNA]</scope>
    <source>
        <strain evidence="9 10">5A-MARBSE</strain>
    </source>
</reference>
<dbReference type="Proteomes" id="UP001321186">
    <property type="component" value="Unassembled WGS sequence"/>
</dbReference>
<comment type="similarity">
    <text evidence="2 7">Belongs to the membrane-bound acyltransferase family.</text>
</comment>
<evidence type="ECO:0000256" key="3">
    <source>
        <dbReference type="ARBA" id="ARBA00022475"/>
    </source>
</evidence>
<keyword evidence="4 8" id="KW-0812">Transmembrane</keyword>
<evidence type="ECO:0000256" key="7">
    <source>
        <dbReference type="PIRNR" id="PIRNR016636"/>
    </source>
</evidence>
<dbReference type="RefSeq" id="WP_269010002.1">
    <property type="nucleotide sequence ID" value="NZ_JAANOH010000002.1"/>
</dbReference>
<dbReference type="PIRSF" id="PIRSF016636">
    <property type="entry name" value="AlgI_DltB"/>
    <property type="match status" value="1"/>
</dbReference>
<feature type="transmembrane region" description="Helical" evidence="8">
    <location>
        <begin position="30"/>
        <end position="58"/>
    </location>
</feature>
<keyword evidence="3 7" id="KW-1003">Cell membrane</keyword>
<feature type="transmembrane region" description="Helical" evidence="8">
    <location>
        <begin position="350"/>
        <end position="369"/>
    </location>
</feature>
<feature type="transmembrane region" description="Helical" evidence="8">
    <location>
        <begin position="296"/>
        <end position="329"/>
    </location>
</feature>
<dbReference type="InterPro" id="IPR051085">
    <property type="entry name" value="MB_O-acyltransferase"/>
</dbReference>
<dbReference type="PANTHER" id="PTHR13285:SF18">
    <property type="entry name" value="PROTEIN-CYSTEINE N-PALMITOYLTRANSFERASE RASP"/>
    <property type="match status" value="1"/>
</dbReference>
<dbReference type="InterPro" id="IPR024194">
    <property type="entry name" value="Ac/AlaTfrase_AlgI/DltB"/>
</dbReference>
<feature type="transmembrane region" description="Helical" evidence="8">
    <location>
        <begin position="138"/>
        <end position="160"/>
    </location>
</feature>
<evidence type="ECO:0000256" key="6">
    <source>
        <dbReference type="ARBA" id="ARBA00023136"/>
    </source>
</evidence>
<organism evidence="9 10">
    <name type="scientific">Aquirufa ecclesiirivi</name>
    <dbReference type="NCBI Taxonomy" id="2715124"/>
    <lineage>
        <taxon>Bacteria</taxon>
        <taxon>Pseudomonadati</taxon>
        <taxon>Bacteroidota</taxon>
        <taxon>Cytophagia</taxon>
        <taxon>Cytophagales</taxon>
        <taxon>Flectobacillaceae</taxon>
        <taxon>Aquirufa</taxon>
    </lineage>
</organism>
<comment type="subcellular location">
    <subcellularLocation>
        <location evidence="1">Cell membrane</location>
        <topology evidence="1">Multi-pass membrane protein</topology>
    </subcellularLocation>
</comment>
<dbReference type="PANTHER" id="PTHR13285">
    <property type="entry name" value="ACYLTRANSFERASE"/>
    <property type="match status" value="1"/>
</dbReference>
<dbReference type="EMBL" id="JAANOH010000002">
    <property type="protein sequence ID" value="MCZ2475133.1"/>
    <property type="molecule type" value="Genomic_DNA"/>
</dbReference>
<feature type="transmembrane region" description="Helical" evidence="8">
    <location>
        <begin position="210"/>
        <end position="228"/>
    </location>
</feature>
<dbReference type="InterPro" id="IPR004299">
    <property type="entry name" value="MBOAT_fam"/>
</dbReference>
<sequence>MAQIGLFSSVVYLFFALSFSFIFRNHAWKALLISSILTLGIFMPLTLLVFLIGSGIVYQIGMNIPSSFPWKSLGIGILTGFLILYKLKESWIDHLSLLEVNFWEKTGVWQIVGLSFFVFNAISYLIDIKRRFIQPADSFLKLASYLLYFPTLHAGPLHRFTYLSQQFDQAKITERSVTNGMRLILWGLFKNFVIAQRLNQLLISLRGSEIAGWWTLLIGCVFFFYIYFSFSSFIDFFQGVSEIFNIRLKDNFHKRIYFSRNRHEFWKGWHITLNEWFRDYFFYWQIKFKFWRNKPYLLLLVTYMLIGLWHGISWQYLLWGFLNGAWILAEKALQLPKFRHEGLLKQSLSIIYHIAGCSFIALVFIYPTLGDLWDKIQMPYYFPTEIWFLQRRNICIILIMFILVDLYHLWSKEERMDSFLERVSPWKRRLIYGQLVLSILVFGDFSGGLNNYYLAF</sequence>
<keyword evidence="6 7" id="KW-0472">Membrane</keyword>
<evidence type="ECO:0000313" key="10">
    <source>
        <dbReference type="Proteomes" id="UP001321186"/>
    </source>
</evidence>
<evidence type="ECO:0000256" key="1">
    <source>
        <dbReference type="ARBA" id="ARBA00004651"/>
    </source>
</evidence>